<keyword evidence="1" id="KW-0805">Transcription regulation</keyword>
<dbReference type="InterPro" id="IPR016032">
    <property type="entry name" value="Sig_transdc_resp-reg_C-effctor"/>
</dbReference>
<dbReference type="AlphaFoldDB" id="A0A2R8B2B2"/>
<evidence type="ECO:0000259" key="4">
    <source>
        <dbReference type="PROSITE" id="PS50043"/>
    </source>
</evidence>
<evidence type="ECO:0000256" key="1">
    <source>
        <dbReference type="ARBA" id="ARBA00023015"/>
    </source>
</evidence>
<dbReference type="SUPFAM" id="SSF46894">
    <property type="entry name" value="C-terminal effector domain of the bipartite response regulators"/>
    <property type="match status" value="1"/>
</dbReference>
<dbReference type="InterPro" id="IPR036388">
    <property type="entry name" value="WH-like_DNA-bd_sf"/>
</dbReference>
<dbReference type="CDD" id="cd06170">
    <property type="entry name" value="LuxR_C_like"/>
    <property type="match status" value="1"/>
</dbReference>
<accession>A0A2R8B2B2</accession>
<keyword evidence="2" id="KW-0238">DNA-binding</keyword>
<dbReference type="PANTHER" id="PTHR44688:SF16">
    <property type="entry name" value="DNA-BINDING TRANSCRIPTIONAL ACTIVATOR DEVR_DOSR"/>
    <property type="match status" value="1"/>
</dbReference>
<dbReference type="Pfam" id="PF00196">
    <property type="entry name" value="GerE"/>
    <property type="match status" value="1"/>
</dbReference>
<dbReference type="PANTHER" id="PTHR44688">
    <property type="entry name" value="DNA-BINDING TRANSCRIPTIONAL ACTIVATOR DEVR_DOSR"/>
    <property type="match status" value="1"/>
</dbReference>
<dbReference type="SMART" id="SM00421">
    <property type="entry name" value="HTH_LUXR"/>
    <property type="match status" value="1"/>
</dbReference>
<evidence type="ECO:0000313" key="6">
    <source>
        <dbReference type="Proteomes" id="UP000244924"/>
    </source>
</evidence>
<evidence type="ECO:0000256" key="3">
    <source>
        <dbReference type="ARBA" id="ARBA00023163"/>
    </source>
</evidence>
<dbReference type="PRINTS" id="PR00038">
    <property type="entry name" value="HTHLUXR"/>
</dbReference>
<sequence>MGLDDRSLADLKDALAALERDGWAALPALARLDATGHLVRIDLAASRIVGAPVVLVREGPRTPSGLTPRQAEVAMAVARGMSNAEIADALGISVATVKDHVHAILDRLEVKRRGEIGALLHARVARG</sequence>
<organism evidence="5 6">
    <name type="scientific">Albidovulum aquaemixtae</name>
    <dbReference type="NCBI Taxonomy" id="1542388"/>
    <lineage>
        <taxon>Bacteria</taxon>
        <taxon>Pseudomonadati</taxon>
        <taxon>Pseudomonadota</taxon>
        <taxon>Alphaproteobacteria</taxon>
        <taxon>Rhodobacterales</taxon>
        <taxon>Paracoccaceae</taxon>
        <taxon>Albidovulum</taxon>
    </lineage>
</organism>
<dbReference type="InterPro" id="IPR000792">
    <property type="entry name" value="Tscrpt_reg_LuxR_C"/>
</dbReference>
<evidence type="ECO:0000313" key="5">
    <source>
        <dbReference type="EMBL" id="SPH16685.1"/>
    </source>
</evidence>
<dbReference type="PROSITE" id="PS00622">
    <property type="entry name" value="HTH_LUXR_1"/>
    <property type="match status" value="1"/>
</dbReference>
<dbReference type="GO" id="GO:0003677">
    <property type="term" value="F:DNA binding"/>
    <property type="evidence" value="ECO:0007669"/>
    <property type="project" value="UniProtKB-KW"/>
</dbReference>
<dbReference type="Gene3D" id="1.10.10.10">
    <property type="entry name" value="Winged helix-like DNA-binding domain superfamily/Winged helix DNA-binding domain"/>
    <property type="match status" value="1"/>
</dbReference>
<dbReference type="RefSeq" id="WP_181366322.1">
    <property type="nucleotide sequence ID" value="NZ_OMOQ01000001.1"/>
</dbReference>
<dbReference type="EMBL" id="OMOQ01000001">
    <property type="protein sequence ID" value="SPH16685.1"/>
    <property type="molecule type" value="Genomic_DNA"/>
</dbReference>
<gene>
    <name evidence="5" type="primary">vraR</name>
    <name evidence="5" type="ORF">DEA8626_00196</name>
</gene>
<reference evidence="5 6" key="1">
    <citation type="submission" date="2018-03" db="EMBL/GenBank/DDBJ databases">
        <authorList>
            <person name="Keele B.F."/>
        </authorList>
    </citation>
    <scope>NUCLEOTIDE SEQUENCE [LARGE SCALE GENOMIC DNA]</scope>
    <source>
        <strain evidence="5 6">CECT 8626</strain>
    </source>
</reference>
<dbReference type="PROSITE" id="PS50043">
    <property type="entry name" value="HTH_LUXR_2"/>
    <property type="match status" value="1"/>
</dbReference>
<proteinExistence type="predicted"/>
<dbReference type="Proteomes" id="UP000244924">
    <property type="component" value="Unassembled WGS sequence"/>
</dbReference>
<feature type="domain" description="HTH luxR-type" evidence="4">
    <location>
        <begin position="59"/>
        <end position="124"/>
    </location>
</feature>
<keyword evidence="6" id="KW-1185">Reference proteome</keyword>
<dbReference type="GO" id="GO:0006355">
    <property type="term" value="P:regulation of DNA-templated transcription"/>
    <property type="evidence" value="ECO:0007669"/>
    <property type="project" value="InterPro"/>
</dbReference>
<protein>
    <submittedName>
        <fullName evidence="5">Response regulator protein VraR</fullName>
    </submittedName>
</protein>
<evidence type="ECO:0000256" key="2">
    <source>
        <dbReference type="ARBA" id="ARBA00023125"/>
    </source>
</evidence>
<name>A0A2R8B2B2_9RHOB</name>
<keyword evidence="3" id="KW-0804">Transcription</keyword>